<dbReference type="GO" id="GO:0016787">
    <property type="term" value="F:hydrolase activity"/>
    <property type="evidence" value="ECO:0007669"/>
    <property type="project" value="UniProtKB-KW"/>
</dbReference>
<feature type="domain" description="Integrase catalytic" evidence="8">
    <location>
        <begin position="720"/>
        <end position="897"/>
    </location>
</feature>
<evidence type="ECO:0000256" key="7">
    <source>
        <dbReference type="SAM" id="MobiDB-lite"/>
    </source>
</evidence>
<proteinExistence type="predicted"/>
<sequence>MNGLLFSFPYFFPSVIHSRITRKIPNDPHVSEIDNKADCSLDNIDNSDEEVELPNDILEALERQDEGSKPNIEELEVMNLADEGEEPKEVKIGTHFTTEQKEALIALLREFYEIFAWSYQDMPGLDTDIVVHKIPLKPECKPVRQALRRMKPEIKMAEEDKSKTTFVTHWGTFVYDVMPFGLKNARATYQRAMVTLFHDMIHHEIEVYVDDMIAKSRTTQDHLTDLRKLFQCLKKYRLRLNPNKYAFGVTSGKLLGFIVNGRGIEIDPAKVQAIRSMPRAENRKRDPKLLGKDQLHSLLHCTAHRNLRATFQTAEERCEDKVDRRLPESLRQDQGVSAHPPILVPPTPGRPLILYLTVQEASMGCMLGQQDKTGKKEQAIYYLSKKFTEPETRYMLVEKTCCALAWISKKLRQYMLYYTTWLVSRMDPIKYIFEKPALTGKIARWQVLLSEFDILFVVRKAIKGQAIADYLADYSSEQLELMDSEFPDEDVMAVNEGDHCRWKLYFDGAANAIESGIGAVLVSPKGQQTPISVKLGFDCTNNMTEYEACIIGLQLVPKFKYVTFIYTPRAHNHFADALATLASLIKLTEGDDMRPLWIETRDIPVYCVCVEECMNVEAEVDNKPWYYDIKRFVQSREYPPQATENEKKYIRRMAFQFFLSREILYKRTHDATLLAIKIVRAGYYWLTMESDCIRHVQTCHKCQMYQNCKNAPPQYLHTMASPWPFSAWGIDVIGAITPKASNGHEFILVAIDYFTKWVEACSFKNVTQVAITQFVKNNIICRYGMPEMLITDNASNLNNRMMDQLCQQFKIQHHNSAPYRPKMNGAVEATNKNVKKILSKMMETYKDWHEHLPYALCAYRTSLDEAEWAQARYEKLNFIDKKRLAALCHGQLYQRRIERAYNKKARPRTFQPRDLILKKRKTALSDTRGKFAPSYESPVRGEESFLKRSDHFG</sequence>
<dbReference type="Gene3D" id="3.10.10.10">
    <property type="entry name" value="HIV Type 1 Reverse Transcriptase, subunit A, domain 1"/>
    <property type="match status" value="1"/>
</dbReference>
<dbReference type="Pfam" id="PF00078">
    <property type="entry name" value="RVT_1"/>
    <property type="match status" value="1"/>
</dbReference>
<dbReference type="GO" id="GO:0003964">
    <property type="term" value="F:RNA-directed DNA polymerase activity"/>
    <property type="evidence" value="ECO:0007669"/>
    <property type="project" value="UniProtKB-KW"/>
</dbReference>
<organism evidence="9">
    <name type="scientific">Fagus sylvatica</name>
    <name type="common">Beechnut</name>
    <dbReference type="NCBI Taxonomy" id="28930"/>
    <lineage>
        <taxon>Eukaryota</taxon>
        <taxon>Viridiplantae</taxon>
        <taxon>Streptophyta</taxon>
        <taxon>Embryophyta</taxon>
        <taxon>Tracheophyta</taxon>
        <taxon>Spermatophyta</taxon>
        <taxon>Magnoliopsida</taxon>
        <taxon>eudicotyledons</taxon>
        <taxon>Gunneridae</taxon>
        <taxon>Pentapetalae</taxon>
        <taxon>rosids</taxon>
        <taxon>fabids</taxon>
        <taxon>Fagales</taxon>
        <taxon>Fagaceae</taxon>
        <taxon>Fagus</taxon>
    </lineage>
</organism>
<evidence type="ECO:0000256" key="6">
    <source>
        <dbReference type="ARBA" id="ARBA00022918"/>
    </source>
</evidence>
<dbReference type="InterPro" id="IPR036397">
    <property type="entry name" value="RNaseH_sf"/>
</dbReference>
<evidence type="ECO:0000256" key="5">
    <source>
        <dbReference type="ARBA" id="ARBA00022801"/>
    </source>
</evidence>
<dbReference type="CDD" id="cd01647">
    <property type="entry name" value="RT_LTR"/>
    <property type="match status" value="1"/>
</dbReference>
<dbReference type="PROSITE" id="PS50994">
    <property type="entry name" value="INTEGRASE"/>
    <property type="match status" value="1"/>
</dbReference>
<dbReference type="InterPro" id="IPR041373">
    <property type="entry name" value="RT_RNaseH"/>
</dbReference>
<dbReference type="AlphaFoldDB" id="A0A2N9I8S5"/>
<reference evidence="9" key="1">
    <citation type="submission" date="2018-02" db="EMBL/GenBank/DDBJ databases">
        <authorList>
            <person name="Cohen D.B."/>
            <person name="Kent A.D."/>
        </authorList>
    </citation>
    <scope>NUCLEOTIDE SEQUENCE</scope>
</reference>
<feature type="region of interest" description="Disordered" evidence="7">
    <location>
        <begin position="928"/>
        <end position="953"/>
    </location>
</feature>
<dbReference type="EMBL" id="OIVN01004979">
    <property type="protein sequence ID" value="SPD20251.1"/>
    <property type="molecule type" value="Genomic_DNA"/>
</dbReference>
<keyword evidence="4" id="KW-0255">Endonuclease</keyword>
<evidence type="ECO:0000256" key="3">
    <source>
        <dbReference type="ARBA" id="ARBA00022722"/>
    </source>
</evidence>
<feature type="compositionally biased region" description="Basic and acidic residues" evidence="7">
    <location>
        <begin position="939"/>
        <end position="953"/>
    </location>
</feature>
<dbReference type="Pfam" id="PF17917">
    <property type="entry name" value="RT_RNaseH"/>
    <property type="match status" value="1"/>
</dbReference>
<protein>
    <recommendedName>
        <fullName evidence="8">Integrase catalytic domain-containing protein</fullName>
    </recommendedName>
</protein>
<dbReference type="SUPFAM" id="SSF56672">
    <property type="entry name" value="DNA/RNA polymerases"/>
    <property type="match status" value="1"/>
</dbReference>
<keyword evidence="3" id="KW-0540">Nuclease</keyword>
<accession>A0A2N9I8S5</accession>
<dbReference type="InterPro" id="IPR043128">
    <property type="entry name" value="Rev_trsase/Diguanyl_cyclase"/>
</dbReference>
<dbReference type="PANTHER" id="PTHR48475:SF1">
    <property type="entry name" value="RNASE H TYPE-1 DOMAIN-CONTAINING PROTEIN"/>
    <property type="match status" value="1"/>
</dbReference>
<dbReference type="GO" id="GO:0004519">
    <property type="term" value="F:endonuclease activity"/>
    <property type="evidence" value="ECO:0007669"/>
    <property type="project" value="UniProtKB-KW"/>
</dbReference>
<keyword evidence="5" id="KW-0378">Hydrolase</keyword>
<evidence type="ECO:0000259" key="8">
    <source>
        <dbReference type="PROSITE" id="PS50994"/>
    </source>
</evidence>
<dbReference type="InterPro" id="IPR001584">
    <property type="entry name" value="Integrase_cat-core"/>
</dbReference>
<dbReference type="PANTHER" id="PTHR48475">
    <property type="entry name" value="RIBONUCLEASE H"/>
    <property type="match status" value="1"/>
</dbReference>
<dbReference type="GO" id="GO:0003676">
    <property type="term" value="F:nucleic acid binding"/>
    <property type="evidence" value="ECO:0007669"/>
    <property type="project" value="InterPro"/>
</dbReference>
<name>A0A2N9I8S5_FAGSY</name>
<keyword evidence="6" id="KW-0695">RNA-directed DNA polymerase</keyword>
<dbReference type="Gene3D" id="3.30.420.10">
    <property type="entry name" value="Ribonuclease H-like superfamily/Ribonuclease H"/>
    <property type="match status" value="2"/>
</dbReference>
<dbReference type="InterPro" id="IPR043502">
    <property type="entry name" value="DNA/RNA_pol_sf"/>
</dbReference>
<evidence type="ECO:0000313" key="9">
    <source>
        <dbReference type="EMBL" id="SPD20251.1"/>
    </source>
</evidence>
<gene>
    <name evidence="9" type="ORF">FSB_LOCUS48133</name>
</gene>
<dbReference type="SUPFAM" id="SSF53098">
    <property type="entry name" value="Ribonuclease H-like"/>
    <property type="match status" value="2"/>
</dbReference>
<dbReference type="Pfam" id="PF00665">
    <property type="entry name" value="rve"/>
    <property type="match status" value="1"/>
</dbReference>
<evidence type="ECO:0000256" key="4">
    <source>
        <dbReference type="ARBA" id="ARBA00022759"/>
    </source>
</evidence>
<dbReference type="InterPro" id="IPR000477">
    <property type="entry name" value="RT_dom"/>
</dbReference>
<keyword evidence="1" id="KW-0808">Transferase</keyword>
<dbReference type="GO" id="GO:0015074">
    <property type="term" value="P:DNA integration"/>
    <property type="evidence" value="ECO:0007669"/>
    <property type="project" value="InterPro"/>
</dbReference>
<dbReference type="InterPro" id="IPR012337">
    <property type="entry name" value="RNaseH-like_sf"/>
</dbReference>
<dbReference type="Gene3D" id="3.30.70.270">
    <property type="match status" value="1"/>
</dbReference>
<evidence type="ECO:0000256" key="2">
    <source>
        <dbReference type="ARBA" id="ARBA00022695"/>
    </source>
</evidence>
<keyword evidence="2" id="KW-0548">Nucleotidyltransferase</keyword>
<evidence type="ECO:0000256" key="1">
    <source>
        <dbReference type="ARBA" id="ARBA00022679"/>
    </source>
</evidence>